<comment type="similarity">
    <text evidence="1">Belongs to the GerABKA family.</text>
</comment>
<dbReference type="PANTHER" id="PTHR22550:SF5">
    <property type="entry name" value="LEUCINE ZIPPER PROTEIN 4"/>
    <property type="match status" value="1"/>
</dbReference>
<sequence>MDSGERYRSGSDRPLTGSLEECRREFNELFGETKDLRLEELQIGQKQAMLCYLLTITDAQLLTQRVLQPIGQLPSDQSVAGTDELEMLCARMLGGSAHIIIQTNQDAVQKMLEGYSVIFIEGVGAAVAVFTEGGGQRGIQEPTTQTIVKGPKDGFVEDLRTNLSLLRKRIRNHKLRIETFTIGTDTGTNVCLVYMKSIANEGIVDEARKRLSDIHTNAIFETGNIEEFIADKTLTPFPTVYSTERPDAVSAHLVSGKAAILVDGTPFAITLPTVFNDFMVAPEDYYQSFLMGSFLRFIRYLSFMFALMLPSLYVSVITYHHELIPTPLLISVIAQREGVPFPAVVEAFLMEVTFEILREAGVRMPRAVGGTISIVGGLVIGQAAVEAGIISNTMVIVVALTAISSFVAPYYIFSISSRLLRFGLIVLGGVFGLYGVFLGLMVMVGHLCSLRSFGVPYLAPIAPFILKDQKDIFFRLPVWASKLRPQMLKPAGAVKQQESESPSPPPMYPSEGKSKRKGDPS</sequence>
<feature type="region of interest" description="Disordered" evidence="3">
    <location>
        <begin position="490"/>
        <end position="521"/>
    </location>
</feature>
<gene>
    <name evidence="5" type="ORF">DNH61_19790</name>
</gene>
<feature type="transmembrane region" description="Helical" evidence="4">
    <location>
        <begin position="424"/>
        <end position="444"/>
    </location>
</feature>
<reference evidence="5 6" key="1">
    <citation type="submission" date="2018-06" db="EMBL/GenBank/DDBJ databases">
        <title>Paenibacillus imtechensis sp. nov.</title>
        <authorList>
            <person name="Pinnaka A.K."/>
            <person name="Singh H."/>
            <person name="Kaur M."/>
        </authorList>
    </citation>
    <scope>NUCLEOTIDE SEQUENCE [LARGE SCALE GENOMIC DNA]</scope>
    <source>
        <strain evidence="5 6">SMB1</strain>
    </source>
</reference>
<proteinExistence type="inferred from homology"/>
<dbReference type="GO" id="GO:0009847">
    <property type="term" value="P:spore germination"/>
    <property type="evidence" value="ECO:0007669"/>
    <property type="project" value="InterPro"/>
</dbReference>
<evidence type="ECO:0000313" key="6">
    <source>
        <dbReference type="Proteomes" id="UP000249522"/>
    </source>
</evidence>
<dbReference type="EMBL" id="QKRB01000054">
    <property type="protein sequence ID" value="PZD94187.1"/>
    <property type="molecule type" value="Genomic_DNA"/>
</dbReference>
<feature type="transmembrane region" description="Helical" evidence="4">
    <location>
        <begin position="389"/>
        <end position="412"/>
    </location>
</feature>
<dbReference type="Pfam" id="PF03323">
    <property type="entry name" value="GerA"/>
    <property type="match status" value="1"/>
</dbReference>
<feature type="transmembrane region" description="Helical" evidence="4">
    <location>
        <begin position="297"/>
        <end position="319"/>
    </location>
</feature>
<dbReference type="OrthoDB" id="9772630at2"/>
<dbReference type="PANTHER" id="PTHR22550">
    <property type="entry name" value="SPORE GERMINATION PROTEIN"/>
    <property type="match status" value="1"/>
</dbReference>
<evidence type="ECO:0000256" key="1">
    <source>
        <dbReference type="ARBA" id="ARBA00005278"/>
    </source>
</evidence>
<keyword evidence="4" id="KW-0812">Transmembrane</keyword>
<dbReference type="RefSeq" id="WP_111148550.1">
    <property type="nucleotide sequence ID" value="NZ_QKRB01000054.1"/>
</dbReference>
<accession>A0A2W1LRW2</accession>
<protein>
    <submittedName>
        <fullName evidence="5">Spore germination protein</fullName>
    </submittedName>
</protein>
<comment type="caution">
    <text evidence="5">The sequence shown here is derived from an EMBL/GenBank/DDBJ whole genome shotgun (WGS) entry which is preliminary data.</text>
</comment>
<evidence type="ECO:0000256" key="2">
    <source>
        <dbReference type="ARBA" id="ARBA00023136"/>
    </source>
</evidence>
<dbReference type="GO" id="GO:0016020">
    <property type="term" value="C:membrane"/>
    <property type="evidence" value="ECO:0007669"/>
    <property type="project" value="InterPro"/>
</dbReference>
<keyword evidence="4" id="KW-1133">Transmembrane helix</keyword>
<feature type="transmembrane region" description="Helical" evidence="4">
    <location>
        <begin position="364"/>
        <end position="383"/>
    </location>
</feature>
<evidence type="ECO:0000256" key="3">
    <source>
        <dbReference type="SAM" id="MobiDB-lite"/>
    </source>
</evidence>
<name>A0A2W1LRW2_9BACL</name>
<dbReference type="InterPro" id="IPR004995">
    <property type="entry name" value="Spore_Ger"/>
</dbReference>
<keyword evidence="6" id="KW-1185">Reference proteome</keyword>
<dbReference type="Proteomes" id="UP000249522">
    <property type="component" value="Unassembled WGS sequence"/>
</dbReference>
<evidence type="ECO:0000256" key="4">
    <source>
        <dbReference type="SAM" id="Phobius"/>
    </source>
</evidence>
<dbReference type="AlphaFoldDB" id="A0A2W1LRW2"/>
<keyword evidence="2 4" id="KW-0472">Membrane</keyword>
<dbReference type="InterPro" id="IPR050768">
    <property type="entry name" value="UPF0353/GerABKA_families"/>
</dbReference>
<evidence type="ECO:0000313" key="5">
    <source>
        <dbReference type="EMBL" id="PZD94187.1"/>
    </source>
</evidence>
<dbReference type="PIRSF" id="PIRSF005690">
    <property type="entry name" value="GerBA"/>
    <property type="match status" value="1"/>
</dbReference>
<organism evidence="5 6">
    <name type="scientific">Paenibacillus sambharensis</name>
    <dbReference type="NCBI Taxonomy" id="1803190"/>
    <lineage>
        <taxon>Bacteria</taxon>
        <taxon>Bacillati</taxon>
        <taxon>Bacillota</taxon>
        <taxon>Bacilli</taxon>
        <taxon>Bacillales</taxon>
        <taxon>Paenibacillaceae</taxon>
        <taxon>Paenibacillus</taxon>
    </lineage>
</organism>